<evidence type="ECO:0000313" key="6">
    <source>
        <dbReference type="Proteomes" id="UP000659061"/>
    </source>
</evidence>
<comment type="similarity">
    <text evidence="3">Belongs to the aldehyde dehydrogenase family.</text>
</comment>
<dbReference type="AlphaFoldDB" id="A0A8I0FUT8"/>
<evidence type="ECO:0000313" key="5">
    <source>
        <dbReference type="EMBL" id="MBD1269140.1"/>
    </source>
</evidence>
<dbReference type="InterPro" id="IPR015590">
    <property type="entry name" value="Aldehyde_DH_dom"/>
</dbReference>
<dbReference type="PROSITE" id="PS00687">
    <property type="entry name" value="ALDEHYDE_DEHYDR_GLU"/>
    <property type="match status" value="1"/>
</dbReference>
<comment type="caution">
    <text evidence="5">The sequence shown here is derived from an EMBL/GenBank/DDBJ whole genome shotgun (WGS) entry which is preliminary data.</text>
</comment>
<gene>
    <name evidence="5" type="ORF">IDH50_02745</name>
</gene>
<dbReference type="InterPro" id="IPR016161">
    <property type="entry name" value="Ald_DH/histidinol_DH"/>
</dbReference>
<dbReference type="PANTHER" id="PTHR11699">
    <property type="entry name" value="ALDEHYDE DEHYDROGENASE-RELATED"/>
    <property type="match status" value="1"/>
</dbReference>
<dbReference type="SUPFAM" id="SSF53720">
    <property type="entry name" value="ALDH-like"/>
    <property type="match status" value="1"/>
</dbReference>
<dbReference type="GO" id="GO:0016620">
    <property type="term" value="F:oxidoreductase activity, acting on the aldehyde or oxo group of donors, NAD or NADP as acceptor"/>
    <property type="evidence" value="ECO:0007669"/>
    <property type="project" value="InterPro"/>
</dbReference>
<dbReference type="Gene3D" id="3.40.309.10">
    <property type="entry name" value="Aldehyde Dehydrogenase, Chain A, domain 2"/>
    <property type="match status" value="1"/>
</dbReference>
<sequence length="529" mass="56677">MSDFFGIVLCMPDVAQITVAPERAAQLTRLIRATGTETRTTVSPLSGADVATIPVSTDQDVLDAFAAARVAQLTWARTSLRRRKKALLRLHDLVLKHQDELLDLVQLESGKARAHAFDEVLHTALTGRYYGRRLARILGPHRRGGVYPVLTSVRQHQRPKGVVGLITPWNYPLSMALVDGLAAVAAGNAVVHKPDSQAPLTALAIIELMYRAGFPKDLWQVVSGAGSVIGSAIIANADYICFTGSTATGKRIAAQCSERLIGCSLELGGKNPMIVLPGADVEKAVEGTVTAAFSSAGQLCVSIERIYVHESIYARYRDALAERLSHLAFGANADWEVEMGTLVSPAQLATIEKHVADALDHGATLVSGGRARPDIAPWFHEPTVLEDVPPAALCFAEETFGPLVSLYPYRSVGEAVQAANSTVYGLNASVWGPTRRARKVAERLRAGTVNVNEGFAATFGSIGAPMGGMKESGTGRRQGAEGLLRFTETQSIGVQRLMPVSGPAFLSRRTFRSLLTVGLGLLRRLTTRA</sequence>
<accession>A0A8I0FUT8</accession>
<keyword evidence="1 3" id="KW-0560">Oxidoreductase</keyword>
<dbReference type="NCBIfam" id="NF006916">
    <property type="entry name" value="PRK09407.1"/>
    <property type="match status" value="1"/>
</dbReference>
<evidence type="ECO:0000259" key="4">
    <source>
        <dbReference type="Pfam" id="PF00171"/>
    </source>
</evidence>
<dbReference type="Proteomes" id="UP000659061">
    <property type="component" value="Unassembled WGS sequence"/>
</dbReference>
<dbReference type="Gene3D" id="3.40.605.10">
    <property type="entry name" value="Aldehyde Dehydrogenase, Chain A, domain 1"/>
    <property type="match status" value="1"/>
</dbReference>
<proteinExistence type="inferred from homology"/>
<organism evidence="5 6">
    <name type="scientific">Aeromicrobium tamlense</name>
    <dbReference type="NCBI Taxonomy" id="375541"/>
    <lineage>
        <taxon>Bacteria</taxon>
        <taxon>Bacillati</taxon>
        <taxon>Actinomycetota</taxon>
        <taxon>Actinomycetes</taxon>
        <taxon>Propionibacteriales</taxon>
        <taxon>Nocardioidaceae</taxon>
        <taxon>Aeromicrobium</taxon>
    </lineage>
</organism>
<reference evidence="5" key="1">
    <citation type="submission" date="2020-09" db="EMBL/GenBank/DDBJ databases">
        <title>Novel species in genus Aeromicrobium.</title>
        <authorList>
            <person name="Zhang G."/>
        </authorList>
    </citation>
    <scope>NUCLEOTIDE SEQUENCE</scope>
    <source>
        <strain evidence="5">SSW1-57</strain>
    </source>
</reference>
<name>A0A8I0FUT8_9ACTN</name>
<dbReference type="InterPro" id="IPR029510">
    <property type="entry name" value="Ald_DH_CS_GLU"/>
</dbReference>
<evidence type="ECO:0000256" key="2">
    <source>
        <dbReference type="PROSITE-ProRule" id="PRU10007"/>
    </source>
</evidence>
<dbReference type="InterPro" id="IPR016162">
    <property type="entry name" value="Ald_DH_N"/>
</dbReference>
<feature type="active site" evidence="2">
    <location>
        <position position="266"/>
    </location>
</feature>
<protein>
    <submittedName>
        <fullName evidence="5">Succinate-semialdehyde dehydrogenase (NADP(+))</fullName>
    </submittedName>
</protein>
<feature type="domain" description="Aldehyde dehydrogenase" evidence="4">
    <location>
        <begin position="37"/>
        <end position="492"/>
    </location>
</feature>
<evidence type="ECO:0000256" key="3">
    <source>
        <dbReference type="RuleBase" id="RU003345"/>
    </source>
</evidence>
<evidence type="ECO:0000256" key="1">
    <source>
        <dbReference type="ARBA" id="ARBA00023002"/>
    </source>
</evidence>
<dbReference type="Pfam" id="PF00171">
    <property type="entry name" value="Aldedh"/>
    <property type="match status" value="1"/>
</dbReference>
<dbReference type="EMBL" id="JACWMT010000001">
    <property type="protein sequence ID" value="MBD1269140.1"/>
    <property type="molecule type" value="Genomic_DNA"/>
</dbReference>
<dbReference type="InterPro" id="IPR016163">
    <property type="entry name" value="Ald_DH_C"/>
</dbReference>